<protein>
    <submittedName>
        <fullName evidence="1">Uncharacterized protein</fullName>
    </submittedName>
</protein>
<gene>
    <name evidence="1" type="ORF">NCTC11214_02971</name>
</gene>
<dbReference type="KEGG" id="sof:NCTC11214_02971"/>
<dbReference type="Proteomes" id="UP000281391">
    <property type="component" value="Chromosome"/>
</dbReference>
<proteinExistence type="predicted"/>
<reference evidence="1 2" key="1">
    <citation type="submission" date="2018-12" db="EMBL/GenBank/DDBJ databases">
        <authorList>
            <consortium name="Pathogen Informatics"/>
        </authorList>
    </citation>
    <scope>NUCLEOTIDE SEQUENCE [LARGE SCALE GENOMIC DNA]</scope>
    <source>
        <strain evidence="1 2">NCTC11214</strain>
    </source>
</reference>
<evidence type="ECO:0000313" key="2">
    <source>
        <dbReference type="Proteomes" id="UP000281391"/>
    </source>
</evidence>
<dbReference type="RefSeq" id="WP_102991026.1">
    <property type="nucleotide sequence ID" value="NZ_LR134117.1"/>
</dbReference>
<dbReference type="EMBL" id="LR134117">
    <property type="protein sequence ID" value="VDZ59107.1"/>
    <property type="molecule type" value="Genomic_DNA"/>
</dbReference>
<name>A0A3S5D7I8_SEROD</name>
<organism evidence="1 2">
    <name type="scientific">Serratia odorifera</name>
    <dbReference type="NCBI Taxonomy" id="618"/>
    <lineage>
        <taxon>Bacteria</taxon>
        <taxon>Pseudomonadati</taxon>
        <taxon>Pseudomonadota</taxon>
        <taxon>Gammaproteobacteria</taxon>
        <taxon>Enterobacterales</taxon>
        <taxon>Yersiniaceae</taxon>
        <taxon>Serratia</taxon>
    </lineage>
</organism>
<evidence type="ECO:0000313" key="1">
    <source>
        <dbReference type="EMBL" id="VDZ59107.1"/>
    </source>
</evidence>
<dbReference type="AlphaFoldDB" id="A0A3S5D7I8"/>
<sequence length="383" mass="44392">MANDIFTAFKASALCDKNINFLIGSGASASYIPTLMINEDKTYEDILTDVNYSDINDLILHSYYKNILKKSFCFLPDGNLSRRKRRETLSSYKILIENIVNLIDKKGANLISRANIFTTNYDLFIEKASDQLLRKSLNFIFNDGARGLSRRYLKISNFHTSTWHQGTNDLYKFEIPTVNLIKMHGSVSWQKRSDDIIEVSYANEFPSGLEIEIDNYDIKEIVTKIEENSTLKTCKEIIDMADEDESKLKKFRQEYNKLAIVNPTKAKFEETVFQQHYYQSLRLLSYELEKPQTVLICFGFSFKDEHIREIIHRSLSNPSLIVYVFCYKKQNKSEIKELIDNKKVIFISPDNDESDNVIDLNRFIECIFSLDSKDATEGLSCSL</sequence>
<accession>A0A3S5D7I8</accession>